<keyword evidence="13" id="KW-1185">Reference proteome</keyword>
<dbReference type="RefSeq" id="XP_038045186.1">
    <property type="nucleotide sequence ID" value="XM_038189258.1"/>
</dbReference>
<keyword evidence="6 9" id="KW-0472">Membrane</keyword>
<dbReference type="PANTHER" id="PTHR15071:SF0">
    <property type="entry name" value="MANNOSE 6-PHOSPHATE RECEPTOR-LIKE PROTEIN 1"/>
    <property type="match status" value="1"/>
</dbReference>
<dbReference type="SUPFAM" id="SSF50911">
    <property type="entry name" value="Mannose 6-phosphate receptor domain"/>
    <property type="match status" value="1"/>
</dbReference>
<evidence type="ECO:0000256" key="2">
    <source>
        <dbReference type="ARBA" id="ARBA00022448"/>
    </source>
</evidence>
<dbReference type="AlphaFoldDB" id="A0A913Z2G2"/>
<evidence type="ECO:0000256" key="8">
    <source>
        <dbReference type="ARBA" id="ARBA00023180"/>
    </source>
</evidence>
<organism evidence="12 13">
    <name type="scientific">Patiria miniata</name>
    <name type="common">Bat star</name>
    <name type="synonym">Asterina miniata</name>
    <dbReference type="NCBI Taxonomy" id="46514"/>
    <lineage>
        <taxon>Eukaryota</taxon>
        <taxon>Metazoa</taxon>
        <taxon>Echinodermata</taxon>
        <taxon>Eleutherozoa</taxon>
        <taxon>Asterozoa</taxon>
        <taxon>Asteroidea</taxon>
        <taxon>Valvatacea</taxon>
        <taxon>Valvatida</taxon>
        <taxon>Asterinidae</taxon>
        <taxon>Patiria</taxon>
    </lineage>
</organism>
<dbReference type="OrthoDB" id="29460at2759"/>
<dbReference type="Gene3D" id="2.70.130.10">
    <property type="entry name" value="Mannose-6-phosphate receptor binding domain"/>
    <property type="match status" value="1"/>
</dbReference>
<dbReference type="GO" id="GO:0010008">
    <property type="term" value="C:endosome membrane"/>
    <property type="evidence" value="ECO:0007669"/>
    <property type="project" value="UniProtKB-SubCell"/>
</dbReference>
<dbReference type="Proteomes" id="UP000887568">
    <property type="component" value="Unplaced"/>
</dbReference>
<sequence length="250" mass="27188">MAMFVLLSAEFTIFLLVIILRDCNADLPTCRQLSECACALNDGREVNISRLGVPGFPKFNYQKSGNYYYTYNPCYNFKDNYCGTECIACQHNDAGTTSFPLGTAGSAEWSQDGGYYSIHYRDGAGGRSTVVELECDASAQEPRLDVIGESGSSKLYYFRMTTECACPGRCGQTAPQSGGLSAGGVMCIIFSVLVVVYFIGGVLFMKFVRGAGGMELVPNSGFWKELPGYIKDGVMFVISCGKRASYKSMS</sequence>
<keyword evidence="7" id="KW-1015">Disulfide bond</keyword>
<evidence type="ECO:0000256" key="7">
    <source>
        <dbReference type="ARBA" id="ARBA00023157"/>
    </source>
</evidence>
<reference evidence="12" key="1">
    <citation type="submission" date="2022-11" db="UniProtKB">
        <authorList>
            <consortium name="EnsemblMetazoa"/>
        </authorList>
    </citation>
    <scope>IDENTIFICATION</scope>
</reference>
<dbReference type="EnsemblMetazoa" id="XM_038201182.1">
    <property type="protein sequence ID" value="XP_038057110.1"/>
    <property type="gene ID" value="LOC119728789"/>
</dbReference>
<dbReference type="RefSeq" id="XP_038057110.1">
    <property type="nucleotide sequence ID" value="XM_038201182.1"/>
</dbReference>
<evidence type="ECO:0000256" key="5">
    <source>
        <dbReference type="ARBA" id="ARBA00022989"/>
    </source>
</evidence>
<dbReference type="PANTHER" id="PTHR15071">
    <property type="entry name" value="MANNOSE-6-PHOSPHATE RECEPTOR FAMILY MEMBER"/>
    <property type="match status" value="1"/>
</dbReference>
<evidence type="ECO:0000313" key="13">
    <source>
        <dbReference type="Proteomes" id="UP000887568"/>
    </source>
</evidence>
<proteinExistence type="predicted"/>
<comment type="subcellular location">
    <subcellularLocation>
        <location evidence="1">Endomembrane system</location>
    </subcellularLocation>
</comment>
<keyword evidence="5 9" id="KW-1133">Transmembrane helix</keyword>
<evidence type="ECO:0000256" key="6">
    <source>
        <dbReference type="ARBA" id="ARBA00023136"/>
    </source>
</evidence>
<dbReference type="OMA" id="VINNCEC"/>
<protein>
    <recommendedName>
        <fullName evidence="11">MRH domain-containing protein</fullName>
    </recommendedName>
</protein>
<dbReference type="GO" id="GO:0000139">
    <property type="term" value="C:Golgi membrane"/>
    <property type="evidence" value="ECO:0007669"/>
    <property type="project" value="UniProtKB-SubCell"/>
</dbReference>
<evidence type="ECO:0000256" key="3">
    <source>
        <dbReference type="ARBA" id="ARBA00022692"/>
    </source>
</evidence>
<accession>A0A913Z2G2</accession>
<keyword evidence="2" id="KW-0813">Transport</keyword>
<dbReference type="InterPro" id="IPR009011">
    <property type="entry name" value="Man6P_isomerase_rcpt-bd_dom_sf"/>
</dbReference>
<feature type="chain" id="PRO_5038324051" description="MRH domain-containing protein" evidence="10">
    <location>
        <begin position="26"/>
        <end position="250"/>
    </location>
</feature>
<evidence type="ECO:0000256" key="9">
    <source>
        <dbReference type="SAM" id="Phobius"/>
    </source>
</evidence>
<evidence type="ECO:0000259" key="11">
    <source>
        <dbReference type="PROSITE" id="PS51914"/>
    </source>
</evidence>
<dbReference type="GO" id="GO:0005802">
    <property type="term" value="C:trans-Golgi network"/>
    <property type="evidence" value="ECO:0007669"/>
    <property type="project" value="TreeGrafter"/>
</dbReference>
<dbReference type="InterPro" id="IPR028927">
    <property type="entry name" value="Man-6-P_rcpt"/>
</dbReference>
<evidence type="ECO:0000313" key="12">
    <source>
        <dbReference type="EnsemblMetazoa" id="XP_038045186.1"/>
    </source>
</evidence>
<dbReference type="Pfam" id="PF02157">
    <property type="entry name" value="Man-6-P_recep"/>
    <property type="match status" value="1"/>
</dbReference>
<keyword evidence="4 10" id="KW-0732">Signal</keyword>
<keyword evidence="8" id="KW-0325">Glycoprotein</keyword>
<dbReference type="GeneID" id="119719770"/>
<evidence type="ECO:0000256" key="1">
    <source>
        <dbReference type="ARBA" id="ARBA00004308"/>
    </source>
</evidence>
<dbReference type="PROSITE" id="PS51914">
    <property type="entry name" value="MRH"/>
    <property type="match status" value="1"/>
</dbReference>
<feature type="transmembrane region" description="Helical" evidence="9">
    <location>
        <begin position="180"/>
        <end position="204"/>
    </location>
</feature>
<dbReference type="GeneID" id="119728789"/>
<feature type="domain" description="MRH" evidence="11">
    <location>
        <begin position="34"/>
        <end position="168"/>
    </location>
</feature>
<name>A0A913Z2G2_PATMI</name>
<evidence type="ECO:0000256" key="10">
    <source>
        <dbReference type="SAM" id="SignalP"/>
    </source>
</evidence>
<dbReference type="EnsemblMetazoa" id="XM_038189258.1">
    <property type="protein sequence ID" value="XP_038045186.1"/>
    <property type="gene ID" value="LOC119719770"/>
</dbReference>
<feature type="signal peptide" evidence="10">
    <location>
        <begin position="1"/>
        <end position="25"/>
    </location>
</feature>
<evidence type="ECO:0000256" key="4">
    <source>
        <dbReference type="ARBA" id="ARBA00022729"/>
    </source>
</evidence>
<keyword evidence="3 9" id="KW-0812">Transmembrane</keyword>
<dbReference type="InterPro" id="IPR044865">
    <property type="entry name" value="MRH_dom"/>
</dbReference>